<protein>
    <submittedName>
        <fullName evidence="1">Uncharacterized protein</fullName>
    </submittedName>
</protein>
<name>A0A5B7E9W2_PORTR</name>
<keyword evidence="2" id="KW-1185">Reference proteome</keyword>
<gene>
    <name evidence="1" type="ORF">E2C01_022949</name>
</gene>
<evidence type="ECO:0000313" key="2">
    <source>
        <dbReference type="Proteomes" id="UP000324222"/>
    </source>
</evidence>
<reference evidence="1 2" key="1">
    <citation type="submission" date="2019-05" db="EMBL/GenBank/DDBJ databases">
        <title>Another draft genome of Portunus trituberculatus and its Hox gene families provides insights of decapod evolution.</title>
        <authorList>
            <person name="Jeong J.-H."/>
            <person name="Song I."/>
            <person name="Kim S."/>
            <person name="Choi T."/>
            <person name="Kim D."/>
            <person name="Ryu S."/>
            <person name="Kim W."/>
        </authorList>
    </citation>
    <scope>NUCLEOTIDE SEQUENCE [LARGE SCALE GENOMIC DNA]</scope>
    <source>
        <tissue evidence="1">Muscle</tissue>
    </source>
</reference>
<evidence type="ECO:0000313" key="1">
    <source>
        <dbReference type="EMBL" id="MPC29703.1"/>
    </source>
</evidence>
<dbReference type="Proteomes" id="UP000324222">
    <property type="component" value="Unassembled WGS sequence"/>
</dbReference>
<dbReference type="AlphaFoldDB" id="A0A5B7E9W2"/>
<organism evidence="1 2">
    <name type="scientific">Portunus trituberculatus</name>
    <name type="common">Swimming crab</name>
    <name type="synonym">Neptunus trituberculatus</name>
    <dbReference type="NCBI Taxonomy" id="210409"/>
    <lineage>
        <taxon>Eukaryota</taxon>
        <taxon>Metazoa</taxon>
        <taxon>Ecdysozoa</taxon>
        <taxon>Arthropoda</taxon>
        <taxon>Crustacea</taxon>
        <taxon>Multicrustacea</taxon>
        <taxon>Malacostraca</taxon>
        <taxon>Eumalacostraca</taxon>
        <taxon>Eucarida</taxon>
        <taxon>Decapoda</taxon>
        <taxon>Pleocyemata</taxon>
        <taxon>Brachyura</taxon>
        <taxon>Eubrachyura</taxon>
        <taxon>Portunoidea</taxon>
        <taxon>Portunidae</taxon>
        <taxon>Portuninae</taxon>
        <taxon>Portunus</taxon>
    </lineage>
</organism>
<sequence>MGPLIKRTMDPFSYCSPSLLLCTAREPLSSITLGEQSAAPQFTRLLHGSPPRPLAKHGTRTFIERAAFLNLAETKRSIDFL</sequence>
<accession>A0A5B7E9W2</accession>
<comment type="caution">
    <text evidence="1">The sequence shown here is derived from an EMBL/GenBank/DDBJ whole genome shotgun (WGS) entry which is preliminary data.</text>
</comment>
<proteinExistence type="predicted"/>
<dbReference type="EMBL" id="VSRR010002120">
    <property type="protein sequence ID" value="MPC29703.1"/>
    <property type="molecule type" value="Genomic_DNA"/>
</dbReference>